<dbReference type="Gene3D" id="3.20.20.80">
    <property type="entry name" value="Glycosidases"/>
    <property type="match status" value="1"/>
</dbReference>
<dbReference type="InterPro" id="IPR001223">
    <property type="entry name" value="Glyco_hydro18_cat"/>
</dbReference>
<keyword evidence="9" id="KW-0732">Signal</keyword>
<keyword evidence="3" id="KW-0146">Chitin degradation</keyword>
<dbReference type="RefSeq" id="XP_040631914.1">
    <property type="nucleotide sequence ID" value="XM_040767995.1"/>
</dbReference>
<gene>
    <name evidence="11" type="ORF">DACRYDRAFT_104910</name>
</gene>
<comment type="similarity">
    <text evidence="8">Belongs to the glycosyl hydrolase 18 family.</text>
</comment>
<feature type="chain" id="PRO_5004067656" evidence="9">
    <location>
        <begin position="21"/>
        <end position="345"/>
    </location>
</feature>
<evidence type="ECO:0000256" key="8">
    <source>
        <dbReference type="RuleBase" id="RU004453"/>
    </source>
</evidence>
<evidence type="ECO:0000256" key="2">
    <source>
        <dbReference type="ARBA" id="ARBA00022801"/>
    </source>
</evidence>
<evidence type="ECO:0000259" key="10">
    <source>
        <dbReference type="PROSITE" id="PS51910"/>
    </source>
</evidence>
<evidence type="ECO:0000256" key="4">
    <source>
        <dbReference type="ARBA" id="ARBA00023277"/>
    </source>
</evidence>
<accession>M5G9Q7</accession>
<dbReference type="OMA" id="VGDMIDW"/>
<evidence type="ECO:0000313" key="12">
    <source>
        <dbReference type="Proteomes" id="UP000030653"/>
    </source>
</evidence>
<reference evidence="11 12" key="1">
    <citation type="journal article" date="2012" name="Science">
        <title>The Paleozoic origin of enzymatic lignin decomposition reconstructed from 31 fungal genomes.</title>
        <authorList>
            <person name="Floudas D."/>
            <person name="Binder M."/>
            <person name="Riley R."/>
            <person name="Barry K."/>
            <person name="Blanchette R.A."/>
            <person name="Henrissat B."/>
            <person name="Martinez A.T."/>
            <person name="Otillar R."/>
            <person name="Spatafora J.W."/>
            <person name="Yadav J.S."/>
            <person name="Aerts A."/>
            <person name="Benoit I."/>
            <person name="Boyd A."/>
            <person name="Carlson A."/>
            <person name="Copeland A."/>
            <person name="Coutinho P.M."/>
            <person name="de Vries R.P."/>
            <person name="Ferreira P."/>
            <person name="Findley K."/>
            <person name="Foster B."/>
            <person name="Gaskell J."/>
            <person name="Glotzer D."/>
            <person name="Gorecki P."/>
            <person name="Heitman J."/>
            <person name="Hesse C."/>
            <person name="Hori C."/>
            <person name="Igarashi K."/>
            <person name="Jurgens J.A."/>
            <person name="Kallen N."/>
            <person name="Kersten P."/>
            <person name="Kohler A."/>
            <person name="Kuees U."/>
            <person name="Kumar T.K.A."/>
            <person name="Kuo A."/>
            <person name="LaButti K."/>
            <person name="Larrondo L.F."/>
            <person name="Lindquist E."/>
            <person name="Ling A."/>
            <person name="Lombard V."/>
            <person name="Lucas S."/>
            <person name="Lundell T."/>
            <person name="Martin R."/>
            <person name="McLaughlin D.J."/>
            <person name="Morgenstern I."/>
            <person name="Morin E."/>
            <person name="Murat C."/>
            <person name="Nagy L.G."/>
            <person name="Nolan M."/>
            <person name="Ohm R.A."/>
            <person name="Patyshakuliyeva A."/>
            <person name="Rokas A."/>
            <person name="Ruiz-Duenas F.J."/>
            <person name="Sabat G."/>
            <person name="Salamov A."/>
            <person name="Samejima M."/>
            <person name="Schmutz J."/>
            <person name="Slot J.C."/>
            <person name="St John F."/>
            <person name="Stenlid J."/>
            <person name="Sun H."/>
            <person name="Sun S."/>
            <person name="Syed K."/>
            <person name="Tsang A."/>
            <person name="Wiebenga A."/>
            <person name="Young D."/>
            <person name="Pisabarro A."/>
            <person name="Eastwood D.C."/>
            <person name="Martin F."/>
            <person name="Cullen D."/>
            <person name="Grigoriev I.V."/>
            <person name="Hibbett D.S."/>
        </authorList>
    </citation>
    <scope>NUCLEOTIDE SEQUENCE [LARGE SCALE GENOMIC DNA]</scope>
    <source>
        <strain evidence="11 12">DJM-731 SS1</strain>
    </source>
</reference>
<feature type="domain" description="GH18" evidence="10">
    <location>
        <begin position="40"/>
        <end position="345"/>
    </location>
</feature>
<sequence>MVSITATLLACLTLLSSVLSAPVELRSTSLESRQTAQSAPHWVLYWDQWVNGENGPPSPSTIYGFNVFILSFLLSTGPADQVLEWTYLSNDTRASIKSEYEAAGIKLMVSAFGATDAPTTNGYDPVSLATTMAQFVLDYNLDGIDIDWEDFTAMNKQNGQAEYWLISFTETLRSILPAGQYIITHAPVAPWFTPGDYYPTGAYTIVNENAGYAIDWYNIQFYNQASPQNDGATEYTNCSSLLYESSTTWPYTALFQLNSVAGVPLEKLVIGVSDLQIEPFLAAKFSRKKPAEPSDASNGWIDPATLATCVKEAVNGGWSAGVMTWEYPDASASWIATVRADSFPV</sequence>
<evidence type="ECO:0000256" key="7">
    <source>
        <dbReference type="RuleBase" id="RU000489"/>
    </source>
</evidence>
<dbReference type="PROSITE" id="PS51910">
    <property type="entry name" value="GH18_2"/>
    <property type="match status" value="1"/>
</dbReference>
<evidence type="ECO:0000313" key="11">
    <source>
        <dbReference type="EMBL" id="EJU05020.1"/>
    </source>
</evidence>
<comment type="catalytic activity">
    <reaction evidence="1">
        <text>Random endo-hydrolysis of N-acetyl-beta-D-glucosaminide (1-&gt;4)-beta-linkages in chitin and chitodextrins.</text>
        <dbReference type="EC" id="3.2.1.14"/>
    </reaction>
</comment>
<evidence type="ECO:0000256" key="6">
    <source>
        <dbReference type="ARBA" id="ARBA00023326"/>
    </source>
</evidence>
<evidence type="ECO:0000256" key="5">
    <source>
        <dbReference type="ARBA" id="ARBA00023295"/>
    </source>
</evidence>
<dbReference type="InterPro" id="IPR017853">
    <property type="entry name" value="GH"/>
</dbReference>
<evidence type="ECO:0000256" key="1">
    <source>
        <dbReference type="ARBA" id="ARBA00000822"/>
    </source>
</evidence>
<organism evidence="11 12">
    <name type="scientific">Dacryopinax primogenitus (strain DJM 731)</name>
    <name type="common">Brown rot fungus</name>
    <dbReference type="NCBI Taxonomy" id="1858805"/>
    <lineage>
        <taxon>Eukaryota</taxon>
        <taxon>Fungi</taxon>
        <taxon>Dikarya</taxon>
        <taxon>Basidiomycota</taxon>
        <taxon>Agaricomycotina</taxon>
        <taxon>Dacrymycetes</taxon>
        <taxon>Dacrymycetales</taxon>
        <taxon>Dacrymycetaceae</taxon>
        <taxon>Dacryopinax</taxon>
    </lineage>
</organism>
<dbReference type="HOGENOM" id="CLU_050410_1_0_1"/>
<dbReference type="CDD" id="cd00598">
    <property type="entry name" value="GH18_chitinase-like"/>
    <property type="match status" value="1"/>
</dbReference>
<dbReference type="GeneID" id="63683057"/>
<dbReference type="Proteomes" id="UP000030653">
    <property type="component" value="Unassembled WGS sequence"/>
</dbReference>
<evidence type="ECO:0000256" key="9">
    <source>
        <dbReference type="SAM" id="SignalP"/>
    </source>
</evidence>
<keyword evidence="4" id="KW-0119">Carbohydrate metabolism</keyword>
<keyword evidence="12" id="KW-1185">Reference proteome</keyword>
<protein>
    <submittedName>
        <fullName evidence="11">Glycoside hydrolase</fullName>
    </submittedName>
</protein>
<dbReference type="EMBL" id="JH795857">
    <property type="protein sequence ID" value="EJU05020.1"/>
    <property type="molecule type" value="Genomic_DNA"/>
</dbReference>
<dbReference type="GO" id="GO:0006032">
    <property type="term" value="P:chitin catabolic process"/>
    <property type="evidence" value="ECO:0007669"/>
    <property type="project" value="UniProtKB-KW"/>
</dbReference>
<dbReference type="SUPFAM" id="SSF51445">
    <property type="entry name" value="(Trans)glycosidases"/>
    <property type="match status" value="1"/>
</dbReference>
<dbReference type="InterPro" id="IPR001579">
    <property type="entry name" value="Glyco_hydro_18_chit_AS"/>
</dbReference>
<proteinExistence type="inferred from homology"/>
<dbReference type="GO" id="GO:0008843">
    <property type="term" value="F:endochitinase activity"/>
    <property type="evidence" value="ECO:0007669"/>
    <property type="project" value="UniProtKB-EC"/>
</dbReference>
<feature type="signal peptide" evidence="9">
    <location>
        <begin position="1"/>
        <end position="20"/>
    </location>
</feature>
<keyword evidence="6" id="KW-0624">Polysaccharide degradation</keyword>
<dbReference type="AlphaFoldDB" id="M5G9Q7"/>
<dbReference type="GO" id="GO:0000272">
    <property type="term" value="P:polysaccharide catabolic process"/>
    <property type="evidence" value="ECO:0007669"/>
    <property type="project" value="UniProtKB-KW"/>
</dbReference>
<keyword evidence="5 7" id="KW-0326">Glycosidase</keyword>
<name>M5G9Q7_DACPD</name>
<dbReference type="OrthoDB" id="3012298at2759"/>
<dbReference type="PROSITE" id="PS01095">
    <property type="entry name" value="GH18_1"/>
    <property type="match status" value="1"/>
</dbReference>
<evidence type="ECO:0000256" key="3">
    <source>
        <dbReference type="ARBA" id="ARBA00023024"/>
    </source>
</evidence>
<keyword evidence="2 7" id="KW-0378">Hydrolase</keyword>
<dbReference type="Pfam" id="PF00704">
    <property type="entry name" value="Glyco_hydro_18"/>
    <property type="match status" value="1"/>
</dbReference>